<reference evidence="2" key="1">
    <citation type="journal article" date="2019" name="Int. J. Syst. Evol. Microbiol.">
        <title>The Global Catalogue of Microorganisms (GCM) 10K type strain sequencing project: providing services to taxonomists for standard genome sequencing and annotation.</title>
        <authorList>
            <consortium name="The Broad Institute Genomics Platform"/>
            <consortium name="The Broad Institute Genome Sequencing Center for Infectious Disease"/>
            <person name="Wu L."/>
            <person name="Ma J."/>
        </authorList>
    </citation>
    <scope>NUCLEOTIDE SEQUENCE [LARGE SCALE GENOMIC DNA]</scope>
    <source>
        <strain evidence="2">JCM 10977</strain>
    </source>
</reference>
<dbReference type="InterPro" id="IPR051911">
    <property type="entry name" value="SDR_oxidoreductase"/>
</dbReference>
<dbReference type="EMBL" id="BAAAHK010000008">
    <property type="protein sequence ID" value="GAA0944694.1"/>
    <property type="molecule type" value="Genomic_DNA"/>
</dbReference>
<name>A0ABP4B1M4_9ACTN</name>
<protein>
    <submittedName>
        <fullName evidence="1">SDR family oxidoreductase</fullName>
    </submittedName>
</protein>
<sequence length="259" mass="27323">MSQIVLVTGASSDLGAAIANALASSGHTVYAGIGPTAVDPTGRIAEPSGHALRRISLDVADQRSVSTAVDAIVAEAGRIDVVVHAVGPVPRGPLESFTPYQLAQLYDAHVLSTQRVNRCVLPQMRERRDGLLVWMVPANHDAEGTPYLALHSEVVTMIDHLAASYGRELTGFGVETTIVVPGFLVPEEGTRVRTVGPDDVETARAYEGRYPGLVDRVDSKLAEQVLTEAEVVLAAQAIAAVVDSPKGSRPQRIAPGRPG</sequence>
<proteinExistence type="predicted"/>
<dbReference type="InterPro" id="IPR002347">
    <property type="entry name" value="SDR_fam"/>
</dbReference>
<organism evidence="1 2">
    <name type="scientific">Kribbella koreensis</name>
    <dbReference type="NCBI Taxonomy" id="57909"/>
    <lineage>
        <taxon>Bacteria</taxon>
        <taxon>Bacillati</taxon>
        <taxon>Actinomycetota</taxon>
        <taxon>Actinomycetes</taxon>
        <taxon>Propionibacteriales</taxon>
        <taxon>Kribbellaceae</taxon>
        <taxon>Kribbella</taxon>
    </lineage>
</organism>
<evidence type="ECO:0000313" key="1">
    <source>
        <dbReference type="EMBL" id="GAA0944694.1"/>
    </source>
</evidence>
<dbReference type="Proteomes" id="UP001500542">
    <property type="component" value="Unassembled WGS sequence"/>
</dbReference>
<dbReference type="InterPro" id="IPR036291">
    <property type="entry name" value="NAD(P)-bd_dom_sf"/>
</dbReference>
<dbReference type="PRINTS" id="PR00081">
    <property type="entry name" value="GDHRDH"/>
</dbReference>
<evidence type="ECO:0000313" key="2">
    <source>
        <dbReference type="Proteomes" id="UP001500542"/>
    </source>
</evidence>
<dbReference type="PANTHER" id="PTHR43976">
    <property type="entry name" value="SHORT CHAIN DEHYDROGENASE"/>
    <property type="match status" value="1"/>
</dbReference>
<dbReference type="Pfam" id="PF00106">
    <property type="entry name" value="adh_short"/>
    <property type="match status" value="1"/>
</dbReference>
<comment type="caution">
    <text evidence="1">The sequence shown here is derived from an EMBL/GenBank/DDBJ whole genome shotgun (WGS) entry which is preliminary data.</text>
</comment>
<keyword evidence="2" id="KW-1185">Reference proteome</keyword>
<dbReference type="RefSeq" id="WP_343971660.1">
    <property type="nucleotide sequence ID" value="NZ_BAAAHK010000008.1"/>
</dbReference>
<dbReference type="PANTHER" id="PTHR43976:SF9">
    <property type="entry name" value="OXIDOREDUCTASE"/>
    <property type="match status" value="1"/>
</dbReference>
<gene>
    <name evidence="1" type="ORF">GCM10009554_39040</name>
</gene>
<dbReference type="Gene3D" id="3.40.50.720">
    <property type="entry name" value="NAD(P)-binding Rossmann-like Domain"/>
    <property type="match status" value="1"/>
</dbReference>
<dbReference type="SUPFAM" id="SSF51735">
    <property type="entry name" value="NAD(P)-binding Rossmann-fold domains"/>
    <property type="match status" value="1"/>
</dbReference>
<accession>A0ABP4B1M4</accession>